<dbReference type="PROSITE" id="PS50109">
    <property type="entry name" value="HIS_KIN"/>
    <property type="match status" value="1"/>
</dbReference>
<dbReference type="InterPro" id="IPR003660">
    <property type="entry name" value="HAMP_dom"/>
</dbReference>
<dbReference type="RefSeq" id="WP_156701513.1">
    <property type="nucleotide sequence ID" value="NZ_CACRUP010000017.1"/>
</dbReference>
<evidence type="ECO:0000259" key="11">
    <source>
        <dbReference type="PROSITE" id="PS50885"/>
    </source>
</evidence>
<evidence type="ECO:0000256" key="6">
    <source>
        <dbReference type="ARBA" id="ARBA00022777"/>
    </source>
</evidence>
<dbReference type="CDD" id="cd06225">
    <property type="entry name" value="HAMP"/>
    <property type="match status" value="1"/>
</dbReference>
<dbReference type="InterPro" id="IPR036097">
    <property type="entry name" value="HisK_dim/P_sf"/>
</dbReference>
<dbReference type="Pfam" id="PF00672">
    <property type="entry name" value="HAMP"/>
    <property type="match status" value="1"/>
</dbReference>
<dbReference type="GO" id="GO:0004721">
    <property type="term" value="F:phosphoprotein phosphatase activity"/>
    <property type="evidence" value="ECO:0007669"/>
    <property type="project" value="TreeGrafter"/>
</dbReference>
<keyword evidence="4" id="KW-0597">Phosphoprotein</keyword>
<dbReference type="SUPFAM" id="SSF158472">
    <property type="entry name" value="HAMP domain-like"/>
    <property type="match status" value="1"/>
</dbReference>
<dbReference type="EMBL" id="CACRUP010000017">
    <property type="protein sequence ID" value="VYT98598.1"/>
    <property type="molecule type" value="Genomic_DNA"/>
</dbReference>
<dbReference type="Gene3D" id="3.30.450.20">
    <property type="entry name" value="PAS domain"/>
    <property type="match status" value="1"/>
</dbReference>
<dbReference type="GO" id="GO:0000155">
    <property type="term" value="F:phosphorelay sensor kinase activity"/>
    <property type="evidence" value="ECO:0007669"/>
    <property type="project" value="InterPro"/>
</dbReference>
<dbReference type="PANTHER" id="PTHR45453">
    <property type="entry name" value="PHOSPHATE REGULON SENSOR PROTEIN PHOR"/>
    <property type="match status" value="1"/>
</dbReference>
<keyword evidence="5 12" id="KW-0808">Transferase</keyword>
<dbReference type="SMART" id="SM00304">
    <property type="entry name" value="HAMP"/>
    <property type="match status" value="1"/>
</dbReference>
<accession>A0A6N3B7W1</accession>
<dbReference type="InterPro" id="IPR050351">
    <property type="entry name" value="BphY/WalK/GraS-like"/>
</dbReference>
<dbReference type="SUPFAM" id="SSF55874">
    <property type="entry name" value="ATPase domain of HSP90 chaperone/DNA topoisomerase II/histidine kinase"/>
    <property type="match status" value="1"/>
</dbReference>
<sequence>MNHSIKSRFILIYVVLVLISMFIASTFIIDRLENVQIETATTSMEKTMDTLATTTSAFFKDNNYKTLPQLDQTLKDWGISSEESAYIISSDEVPQIIASTKNISSEDSKDAYSFKYIEPKLVMDALKGKSREKIVDYKNEKAVEKHIARPILSADGKILAIIYMTRNLNSIYSVIDDSKVIITYATIISLITTSILGYFIANSITGPIRNLTKKAKAMAKGNFNQSVEVKSNDEIGELGLMFNFLTKELRETIEKMDLEKSKLNTIFNYMAEGVIAIDRNNKLIHANSIAKKILNISEKDFNREINLKSINLYNIDYKKVETLKGEELTKISDTFYKIKYAPYKSDAFINSGLIIVLQDVNKEHMLDIMRKEFVANVSHELKTPITTIKSYTETLLDSDLDELSQKKFLKVIDRENSRMSRIVTDLLSLSNIDYNRDNLHFVRFDTYEFIDEAIESQSLLITQKKHKIELDIDMDIKDIYADKNGADQILTNIISNACKYTPDFGKISISAKNLDDFVEIKVSDNGIGIPKEDLPRITERFYRVEKGRSRAMGGTGLGLSIANEMIKSLGGSLKVDSIFGEGTSITLLFKAGDEDEEIS</sequence>
<evidence type="ECO:0000256" key="8">
    <source>
        <dbReference type="ARBA" id="ARBA00023136"/>
    </source>
</evidence>
<dbReference type="PRINTS" id="PR00344">
    <property type="entry name" value="BCTRLSENSOR"/>
</dbReference>
<reference evidence="12" key="1">
    <citation type="submission" date="2019-11" db="EMBL/GenBank/DDBJ databases">
        <authorList>
            <person name="Feng L."/>
        </authorList>
    </citation>
    <scope>NUCLEOTIDE SEQUENCE</scope>
    <source>
        <strain evidence="12">PgorbachiiLFYP46</strain>
    </source>
</reference>
<keyword evidence="9" id="KW-0812">Transmembrane</keyword>
<dbReference type="GO" id="GO:0016036">
    <property type="term" value="P:cellular response to phosphate starvation"/>
    <property type="evidence" value="ECO:0007669"/>
    <property type="project" value="TreeGrafter"/>
</dbReference>
<keyword evidence="7" id="KW-0902">Two-component regulatory system</keyword>
<dbReference type="PANTHER" id="PTHR45453:SF1">
    <property type="entry name" value="PHOSPHATE REGULON SENSOR PROTEIN PHOR"/>
    <property type="match status" value="1"/>
</dbReference>
<evidence type="ECO:0000256" key="5">
    <source>
        <dbReference type="ARBA" id="ARBA00022679"/>
    </source>
</evidence>
<dbReference type="AlphaFoldDB" id="A0A6N3B7W1"/>
<evidence type="ECO:0000256" key="2">
    <source>
        <dbReference type="ARBA" id="ARBA00004370"/>
    </source>
</evidence>
<evidence type="ECO:0000256" key="4">
    <source>
        <dbReference type="ARBA" id="ARBA00022553"/>
    </source>
</evidence>
<evidence type="ECO:0000256" key="1">
    <source>
        <dbReference type="ARBA" id="ARBA00000085"/>
    </source>
</evidence>
<comment type="subcellular location">
    <subcellularLocation>
        <location evidence="2">Membrane</location>
    </subcellularLocation>
</comment>
<evidence type="ECO:0000313" key="12">
    <source>
        <dbReference type="EMBL" id="VYT98598.1"/>
    </source>
</evidence>
<dbReference type="CDD" id="cd00082">
    <property type="entry name" value="HisKA"/>
    <property type="match status" value="1"/>
</dbReference>
<evidence type="ECO:0000256" key="3">
    <source>
        <dbReference type="ARBA" id="ARBA00012438"/>
    </source>
</evidence>
<dbReference type="GO" id="GO:0005886">
    <property type="term" value="C:plasma membrane"/>
    <property type="evidence" value="ECO:0007669"/>
    <property type="project" value="TreeGrafter"/>
</dbReference>
<dbReference type="PROSITE" id="PS50885">
    <property type="entry name" value="HAMP"/>
    <property type="match status" value="1"/>
</dbReference>
<evidence type="ECO:0000256" key="7">
    <source>
        <dbReference type="ARBA" id="ARBA00023012"/>
    </source>
</evidence>
<protein>
    <recommendedName>
        <fullName evidence="3">histidine kinase</fullName>
        <ecNumber evidence="3">2.7.13.3</ecNumber>
    </recommendedName>
</protein>
<dbReference type="Gene3D" id="3.30.565.10">
    <property type="entry name" value="Histidine kinase-like ATPase, C-terminal domain"/>
    <property type="match status" value="1"/>
</dbReference>
<dbReference type="Gene3D" id="6.10.340.10">
    <property type="match status" value="1"/>
</dbReference>
<organism evidence="12">
    <name type="scientific">Peptoniphilus gorbachii</name>
    <dbReference type="NCBI Taxonomy" id="411567"/>
    <lineage>
        <taxon>Bacteria</taxon>
        <taxon>Bacillati</taxon>
        <taxon>Bacillota</taxon>
        <taxon>Tissierellia</taxon>
        <taxon>Tissierellales</taxon>
        <taxon>Peptoniphilaceae</taxon>
        <taxon>Peptoniphilus</taxon>
    </lineage>
</organism>
<dbReference type="CDD" id="cd00075">
    <property type="entry name" value="HATPase"/>
    <property type="match status" value="1"/>
</dbReference>
<dbReference type="Pfam" id="PF02518">
    <property type="entry name" value="HATPase_c"/>
    <property type="match status" value="1"/>
</dbReference>
<dbReference type="SMART" id="SM00388">
    <property type="entry name" value="HisKA"/>
    <property type="match status" value="1"/>
</dbReference>
<gene>
    <name evidence="12" type="primary">yycG_2</name>
    <name evidence="12" type="ORF">PGLFYP46_01579</name>
</gene>
<proteinExistence type="predicted"/>
<dbReference type="Pfam" id="PF00512">
    <property type="entry name" value="HisKA"/>
    <property type="match status" value="1"/>
</dbReference>
<dbReference type="InterPro" id="IPR003594">
    <property type="entry name" value="HATPase_dom"/>
</dbReference>
<dbReference type="InterPro" id="IPR004358">
    <property type="entry name" value="Sig_transdc_His_kin-like_C"/>
</dbReference>
<dbReference type="SMART" id="SM00387">
    <property type="entry name" value="HATPase_c"/>
    <property type="match status" value="1"/>
</dbReference>
<dbReference type="FunFam" id="1.10.287.130:FF:000001">
    <property type="entry name" value="Two-component sensor histidine kinase"/>
    <property type="match status" value="1"/>
</dbReference>
<feature type="transmembrane region" description="Helical" evidence="9">
    <location>
        <begin position="9"/>
        <end position="29"/>
    </location>
</feature>
<keyword evidence="8 9" id="KW-0472">Membrane</keyword>
<feature type="domain" description="HAMP" evidence="11">
    <location>
        <begin position="202"/>
        <end position="254"/>
    </location>
</feature>
<evidence type="ECO:0000259" key="10">
    <source>
        <dbReference type="PROSITE" id="PS50109"/>
    </source>
</evidence>
<dbReference type="SUPFAM" id="SSF47384">
    <property type="entry name" value="Homodimeric domain of signal transducing histidine kinase"/>
    <property type="match status" value="1"/>
</dbReference>
<evidence type="ECO:0000256" key="9">
    <source>
        <dbReference type="SAM" id="Phobius"/>
    </source>
</evidence>
<dbReference type="InterPro" id="IPR005467">
    <property type="entry name" value="His_kinase_dom"/>
</dbReference>
<dbReference type="InterPro" id="IPR036890">
    <property type="entry name" value="HATPase_C_sf"/>
</dbReference>
<dbReference type="FunFam" id="3.30.565.10:FF:000006">
    <property type="entry name" value="Sensor histidine kinase WalK"/>
    <property type="match status" value="1"/>
</dbReference>
<feature type="domain" description="Histidine kinase" evidence="10">
    <location>
        <begin position="376"/>
        <end position="593"/>
    </location>
</feature>
<keyword evidence="6 12" id="KW-0418">Kinase</keyword>
<dbReference type="Gene3D" id="1.10.287.130">
    <property type="match status" value="1"/>
</dbReference>
<dbReference type="EC" id="2.7.13.3" evidence="3"/>
<comment type="catalytic activity">
    <reaction evidence="1">
        <text>ATP + protein L-histidine = ADP + protein N-phospho-L-histidine.</text>
        <dbReference type="EC" id="2.7.13.3"/>
    </reaction>
</comment>
<name>A0A6N3B7W1_9FIRM</name>
<keyword evidence="9" id="KW-1133">Transmembrane helix</keyword>
<feature type="transmembrane region" description="Helical" evidence="9">
    <location>
        <begin position="181"/>
        <end position="201"/>
    </location>
</feature>
<dbReference type="InterPro" id="IPR003661">
    <property type="entry name" value="HisK_dim/P_dom"/>
</dbReference>